<dbReference type="GO" id="GO:0016717">
    <property type="term" value="F:oxidoreductase activity, acting on paired donors, with oxidation of a pair of donors resulting in the reduction of molecular oxygen to two molecules of water"/>
    <property type="evidence" value="ECO:0007669"/>
    <property type="project" value="TreeGrafter"/>
</dbReference>
<feature type="transmembrane region" description="Helical" evidence="1">
    <location>
        <begin position="216"/>
        <end position="235"/>
    </location>
</feature>
<protein>
    <submittedName>
        <fullName evidence="3">Fatty acid desaturase</fullName>
    </submittedName>
</protein>
<dbReference type="InterPro" id="IPR012171">
    <property type="entry name" value="Fatty_acid_desaturase"/>
</dbReference>
<dbReference type="PANTHER" id="PTHR19353:SF73">
    <property type="entry name" value="FATTY ACID DESATURASE"/>
    <property type="match status" value="1"/>
</dbReference>
<feature type="transmembrane region" description="Helical" evidence="1">
    <location>
        <begin position="157"/>
        <end position="175"/>
    </location>
</feature>
<dbReference type="GO" id="GO:0016020">
    <property type="term" value="C:membrane"/>
    <property type="evidence" value="ECO:0007669"/>
    <property type="project" value="TreeGrafter"/>
</dbReference>
<reference evidence="3 4" key="1">
    <citation type="submission" date="2021-05" db="EMBL/GenBank/DDBJ databases">
        <title>The draft genome of Geobacter pelophilus DSM 12255.</title>
        <authorList>
            <person name="Xu Z."/>
            <person name="Masuda Y."/>
            <person name="Itoh H."/>
            <person name="Senoo K."/>
        </authorList>
    </citation>
    <scope>NUCLEOTIDE SEQUENCE [LARGE SCALE GENOMIC DNA]</scope>
    <source>
        <strain evidence="3 4">DSM 12255</strain>
    </source>
</reference>
<evidence type="ECO:0000313" key="3">
    <source>
        <dbReference type="EMBL" id="MBT0664143.1"/>
    </source>
</evidence>
<keyword evidence="1" id="KW-1133">Transmembrane helix</keyword>
<name>A0AAW4KZR2_9BACT</name>
<gene>
    <name evidence="3" type="ORF">KI809_07495</name>
</gene>
<keyword evidence="1" id="KW-0812">Transmembrane</keyword>
<accession>A0AAW4KZR2</accession>
<feature type="transmembrane region" description="Helical" evidence="1">
    <location>
        <begin position="60"/>
        <end position="79"/>
    </location>
</feature>
<organism evidence="3 4">
    <name type="scientific">Geoanaerobacter pelophilus</name>
    <dbReference type="NCBI Taxonomy" id="60036"/>
    <lineage>
        <taxon>Bacteria</taxon>
        <taxon>Pseudomonadati</taxon>
        <taxon>Thermodesulfobacteriota</taxon>
        <taxon>Desulfuromonadia</taxon>
        <taxon>Geobacterales</taxon>
        <taxon>Geobacteraceae</taxon>
        <taxon>Geoanaerobacter</taxon>
    </lineage>
</organism>
<comment type="caution">
    <text evidence="3">The sequence shown here is derived from an EMBL/GenBank/DDBJ whole genome shotgun (WGS) entry which is preliminary data.</text>
</comment>
<sequence>MSFNPVLVITKTEKPAWYQSSARFAKADNRTAVRQLLTTIIPYLALLATMGYTVQNGYPYWFTLTLGIAAAALFARIFILFHDCTHGSLFSAPRWNRNVGYLCGILTFTAFHDWRRSHAGHHITAGDLDRRGMGDITTMTVDEYRSAAPLQKLAYRLYRHPLILLGIGPLYYFLLRNRYPSPGAKKIDFISVICTDLALVVIWLTAGLTIGLRTYVLVQLPVLIMAATLGIWLFYNQHQFEGVYWARHEEWDPWRVAMEGASYYRLPPLLQWVTGNIGFHHVHHMRPGIPNYRLQECFEAIAELQQVKPLTVRKSLGSLRLNLYDEKQRTLVSFRSLKGH</sequence>
<proteinExistence type="predicted"/>
<dbReference type="AlphaFoldDB" id="A0AAW4KZR2"/>
<dbReference type="PANTHER" id="PTHR19353">
    <property type="entry name" value="FATTY ACID DESATURASE 2"/>
    <property type="match status" value="1"/>
</dbReference>
<dbReference type="Pfam" id="PF00487">
    <property type="entry name" value="FA_desaturase"/>
    <property type="match status" value="1"/>
</dbReference>
<dbReference type="CDD" id="cd03507">
    <property type="entry name" value="Delta12-FADS-like"/>
    <property type="match status" value="1"/>
</dbReference>
<dbReference type="InterPro" id="IPR005804">
    <property type="entry name" value="FA_desaturase_dom"/>
</dbReference>
<keyword evidence="4" id="KW-1185">Reference proteome</keyword>
<feature type="domain" description="Fatty acid desaturase" evidence="2">
    <location>
        <begin position="61"/>
        <end position="304"/>
    </location>
</feature>
<dbReference type="EMBL" id="JAHCVJ010000002">
    <property type="protein sequence ID" value="MBT0664143.1"/>
    <property type="molecule type" value="Genomic_DNA"/>
</dbReference>
<evidence type="ECO:0000259" key="2">
    <source>
        <dbReference type="Pfam" id="PF00487"/>
    </source>
</evidence>
<evidence type="ECO:0000256" key="1">
    <source>
        <dbReference type="SAM" id="Phobius"/>
    </source>
</evidence>
<feature type="transmembrane region" description="Helical" evidence="1">
    <location>
        <begin position="187"/>
        <end position="210"/>
    </location>
</feature>
<evidence type="ECO:0000313" key="4">
    <source>
        <dbReference type="Proteomes" id="UP000811899"/>
    </source>
</evidence>
<dbReference type="RefSeq" id="WP_214170907.1">
    <property type="nucleotide sequence ID" value="NZ_JAHCVJ010000002.1"/>
</dbReference>
<keyword evidence="1" id="KW-0472">Membrane</keyword>
<dbReference type="Proteomes" id="UP000811899">
    <property type="component" value="Unassembled WGS sequence"/>
</dbReference>
<dbReference type="GO" id="GO:0006629">
    <property type="term" value="P:lipid metabolic process"/>
    <property type="evidence" value="ECO:0007669"/>
    <property type="project" value="InterPro"/>
</dbReference>
<feature type="transmembrane region" description="Helical" evidence="1">
    <location>
        <begin position="36"/>
        <end position="54"/>
    </location>
</feature>